<dbReference type="InterPro" id="IPR004381">
    <property type="entry name" value="Glycerate_kinase"/>
</dbReference>
<dbReference type="InterPro" id="IPR036129">
    <property type="entry name" value="Glycerate_kinase_sf"/>
</dbReference>
<dbReference type="NCBIfam" id="TIGR00045">
    <property type="entry name" value="glycerate kinase"/>
    <property type="match status" value="1"/>
</dbReference>
<dbReference type="Proteomes" id="UP000705983">
    <property type="component" value="Unassembled WGS sequence"/>
</dbReference>
<evidence type="ECO:0000256" key="1">
    <source>
        <dbReference type="ARBA" id="ARBA00006284"/>
    </source>
</evidence>
<evidence type="ECO:0000256" key="3">
    <source>
        <dbReference type="ARBA" id="ARBA00022777"/>
    </source>
</evidence>
<comment type="similarity">
    <text evidence="1 4">Belongs to the glycerate kinase type-1 family.</text>
</comment>
<evidence type="ECO:0000313" key="5">
    <source>
        <dbReference type="EMBL" id="MBM9433684.1"/>
    </source>
</evidence>
<keyword evidence="2 4" id="KW-0808">Transferase</keyword>
<sequence>MHIVIVSDSFKGAITSREAHDAIARGVRRAVPQARITAIPVADGGEGTVDAMLAAGGGDSAVAEVCGVFPGERVHARYGRLDSTTAIVEMAECAGLPLADGRRQTEEATTYGVGELIREAVETGCRHVIVGAGGSATTDLGCGAAAALGVVFRDDEGEEFVPVGRTLSNVASIDTSGARRLLENVTLTVMCDIDNPLAGTTGAAHVFAPQKGADNATVQILDQGLSHVASLMARDHGIDIADIPGAGAAGGLAGGLMAFCGATLKPGIDAVLEAADFAAVIADADLIITGEGRIDGQSLSGKVPVGVARWAKRYRDDLPVVVLAGSIGPDIDEVYGEGITAVFPIGRAPEPLHDAIEHTEENLAASAHSLVRLCSTIAQSVSS</sequence>
<keyword evidence="3 4" id="KW-0418">Kinase</keyword>
<dbReference type="EMBL" id="JAFFJS010000005">
    <property type="protein sequence ID" value="MBM9433684.1"/>
    <property type="molecule type" value="Genomic_DNA"/>
</dbReference>
<gene>
    <name evidence="5" type="ORF">JVW63_08255</name>
</gene>
<dbReference type="PANTHER" id="PTHR21599:SF0">
    <property type="entry name" value="GLYCERATE KINASE"/>
    <property type="match status" value="1"/>
</dbReference>
<dbReference type="Gene3D" id="3.40.50.10350">
    <property type="entry name" value="Glycerate kinase, domain 1"/>
    <property type="match status" value="1"/>
</dbReference>
<dbReference type="PIRSF" id="PIRSF006078">
    <property type="entry name" value="GlxK"/>
    <property type="match status" value="1"/>
</dbReference>
<dbReference type="Gene3D" id="3.90.1510.10">
    <property type="entry name" value="Glycerate kinase, domain 2"/>
    <property type="match status" value="1"/>
</dbReference>
<dbReference type="InterPro" id="IPR018197">
    <property type="entry name" value="Glycerate_kinase_RE-like"/>
</dbReference>
<evidence type="ECO:0000256" key="2">
    <source>
        <dbReference type="ARBA" id="ARBA00022679"/>
    </source>
</evidence>
<dbReference type="GO" id="GO:0016301">
    <property type="term" value="F:kinase activity"/>
    <property type="evidence" value="ECO:0007669"/>
    <property type="project" value="UniProtKB-KW"/>
</dbReference>
<organism evidence="5 6">
    <name type="scientific">Flaviflexus equikiangi</name>
    <dbReference type="NCBI Taxonomy" id="2758573"/>
    <lineage>
        <taxon>Bacteria</taxon>
        <taxon>Bacillati</taxon>
        <taxon>Actinomycetota</taxon>
        <taxon>Actinomycetes</taxon>
        <taxon>Actinomycetales</taxon>
        <taxon>Actinomycetaceae</taxon>
        <taxon>Flaviflexus</taxon>
    </lineage>
</organism>
<evidence type="ECO:0000256" key="4">
    <source>
        <dbReference type="PIRNR" id="PIRNR006078"/>
    </source>
</evidence>
<name>A0ABS2TGA8_9ACTO</name>
<dbReference type="InterPro" id="IPR018193">
    <property type="entry name" value="Glyc_kinase_flavodox-like_fold"/>
</dbReference>
<keyword evidence="6" id="KW-1185">Reference proteome</keyword>
<dbReference type="SUPFAM" id="SSF110738">
    <property type="entry name" value="Glycerate kinase I"/>
    <property type="match status" value="1"/>
</dbReference>
<evidence type="ECO:0000313" key="6">
    <source>
        <dbReference type="Proteomes" id="UP000705983"/>
    </source>
</evidence>
<proteinExistence type="inferred from homology"/>
<dbReference type="PANTHER" id="PTHR21599">
    <property type="entry name" value="GLYCERATE KINASE"/>
    <property type="match status" value="1"/>
</dbReference>
<reference evidence="6" key="1">
    <citation type="submission" date="2021-02" db="EMBL/GenBank/DDBJ databases">
        <title>Leucobacter sp. CX169.</title>
        <authorList>
            <person name="Cheng Y."/>
        </authorList>
    </citation>
    <scope>NUCLEOTIDE SEQUENCE [LARGE SCALE GENOMIC DNA]</scope>
    <source>
        <strain evidence="6">JY899</strain>
    </source>
</reference>
<protein>
    <submittedName>
        <fullName evidence="5">Glycerate kinase</fullName>
    </submittedName>
</protein>
<comment type="caution">
    <text evidence="5">The sequence shown here is derived from an EMBL/GenBank/DDBJ whole genome shotgun (WGS) entry which is preliminary data.</text>
</comment>
<dbReference type="RefSeq" id="WP_187996878.1">
    <property type="nucleotide sequence ID" value="NZ_JACEXG010000005.1"/>
</dbReference>
<dbReference type="Pfam" id="PF02595">
    <property type="entry name" value="Gly_kinase"/>
    <property type="match status" value="1"/>
</dbReference>
<accession>A0ABS2TGA8</accession>